<evidence type="ECO:0000313" key="3">
    <source>
        <dbReference type="Proteomes" id="UP001061302"/>
    </source>
</evidence>
<accession>A0ABY6DIU6</accession>
<reference evidence="2" key="1">
    <citation type="submission" date="2022-10" db="EMBL/GenBank/DDBJ databases">
        <title>Chitiniphilus purpureus sp. nov., a novel chitin-degrading bacterium isolated from crawfish pond sediment.</title>
        <authorList>
            <person name="Li K."/>
        </authorList>
    </citation>
    <scope>NUCLEOTIDE SEQUENCE</scope>
    <source>
        <strain evidence="2">CD1</strain>
    </source>
</reference>
<sequence length="127" mass="13727">MRVIRKHLGEIGLLLALVGTTAWAAQTPEFVTGGIGDEESSALQAVKPQYNLHLLLTEKSGAYLSGVQVTIADRHGSTVLDTQAKGPYLWVKLPQGTYRVSATLDGATLDRTVNIKGQRTSTVHLTW</sequence>
<evidence type="ECO:0000313" key="2">
    <source>
        <dbReference type="EMBL" id="UXY14163.1"/>
    </source>
</evidence>
<evidence type="ECO:0000256" key="1">
    <source>
        <dbReference type="SAM" id="SignalP"/>
    </source>
</evidence>
<keyword evidence="1" id="KW-0732">Signal</keyword>
<keyword evidence="3" id="KW-1185">Reference proteome</keyword>
<dbReference type="InterPro" id="IPR013784">
    <property type="entry name" value="Carb-bd-like_fold"/>
</dbReference>
<dbReference type="Proteomes" id="UP001061302">
    <property type="component" value="Chromosome"/>
</dbReference>
<protein>
    <recommendedName>
        <fullName evidence="4">Carboxypeptidase regulatory-like domain-containing protein</fullName>
    </recommendedName>
</protein>
<evidence type="ECO:0008006" key="4">
    <source>
        <dbReference type="Google" id="ProtNLM"/>
    </source>
</evidence>
<organism evidence="2 3">
    <name type="scientific">Chitiniphilus purpureus</name>
    <dbReference type="NCBI Taxonomy" id="2981137"/>
    <lineage>
        <taxon>Bacteria</taxon>
        <taxon>Pseudomonadati</taxon>
        <taxon>Pseudomonadota</taxon>
        <taxon>Betaproteobacteria</taxon>
        <taxon>Neisseriales</taxon>
        <taxon>Chitinibacteraceae</taxon>
        <taxon>Chitiniphilus</taxon>
    </lineage>
</organism>
<name>A0ABY6DIU6_9NEIS</name>
<dbReference type="SUPFAM" id="SSF49452">
    <property type="entry name" value="Starch-binding domain-like"/>
    <property type="match status" value="1"/>
</dbReference>
<feature type="signal peptide" evidence="1">
    <location>
        <begin position="1"/>
        <end position="24"/>
    </location>
</feature>
<dbReference type="EMBL" id="CP106753">
    <property type="protein sequence ID" value="UXY14163.1"/>
    <property type="molecule type" value="Genomic_DNA"/>
</dbReference>
<dbReference type="RefSeq" id="WP_263123463.1">
    <property type="nucleotide sequence ID" value="NZ_CP106753.1"/>
</dbReference>
<proteinExistence type="predicted"/>
<gene>
    <name evidence="2" type="ORF">N8I74_12630</name>
</gene>
<dbReference type="Gene3D" id="2.60.40.1120">
    <property type="entry name" value="Carboxypeptidase-like, regulatory domain"/>
    <property type="match status" value="1"/>
</dbReference>
<feature type="chain" id="PRO_5045583233" description="Carboxypeptidase regulatory-like domain-containing protein" evidence="1">
    <location>
        <begin position="25"/>
        <end position="127"/>
    </location>
</feature>